<proteinExistence type="predicted"/>
<keyword evidence="2" id="KW-1185">Reference proteome</keyword>
<dbReference type="Proteomes" id="UP000314294">
    <property type="component" value="Unassembled WGS sequence"/>
</dbReference>
<reference evidence="1 2" key="1">
    <citation type="submission" date="2019-03" db="EMBL/GenBank/DDBJ databases">
        <title>First draft genome of Liparis tanakae, snailfish: a comprehensive survey of snailfish specific genes.</title>
        <authorList>
            <person name="Kim W."/>
            <person name="Song I."/>
            <person name="Jeong J.-H."/>
            <person name="Kim D."/>
            <person name="Kim S."/>
            <person name="Ryu S."/>
            <person name="Song J.Y."/>
            <person name="Lee S.K."/>
        </authorList>
    </citation>
    <scope>NUCLEOTIDE SEQUENCE [LARGE SCALE GENOMIC DNA]</scope>
    <source>
        <tissue evidence="1">Muscle</tissue>
    </source>
</reference>
<dbReference type="AlphaFoldDB" id="A0A4Z2JE47"/>
<protein>
    <submittedName>
        <fullName evidence="1">Uncharacterized protein</fullName>
    </submittedName>
</protein>
<comment type="caution">
    <text evidence="1">The sequence shown here is derived from an EMBL/GenBank/DDBJ whole genome shotgun (WGS) entry which is preliminary data.</text>
</comment>
<dbReference type="EMBL" id="SRLO01000007">
    <property type="protein sequence ID" value="TNN88114.1"/>
    <property type="molecule type" value="Genomic_DNA"/>
</dbReference>
<name>A0A4Z2JE47_9TELE</name>
<gene>
    <name evidence="1" type="ORF">EYF80_001695</name>
</gene>
<evidence type="ECO:0000313" key="1">
    <source>
        <dbReference type="EMBL" id="TNN88114.1"/>
    </source>
</evidence>
<sequence>MKEERRELDTDADMFVCSGRLMTRIGSEKTQPRGVEVFRIAEDDCWTLAMEAKIHSNRAHPGVSDGNDGSEVLVPTPVIIYRARVSVGTEL</sequence>
<accession>A0A4Z2JE47</accession>
<evidence type="ECO:0000313" key="2">
    <source>
        <dbReference type="Proteomes" id="UP000314294"/>
    </source>
</evidence>
<organism evidence="1 2">
    <name type="scientific">Liparis tanakae</name>
    <name type="common">Tanaka's snailfish</name>
    <dbReference type="NCBI Taxonomy" id="230148"/>
    <lineage>
        <taxon>Eukaryota</taxon>
        <taxon>Metazoa</taxon>
        <taxon>Chordata</taxon>
        <taxon>Craniata</taxon>
        <taxon>Vertebrata</taxon>
        <taxon>Euteleostomi</taxon>
        <taxon>Actinopterygii</taxon>
        <taxon>Neopterygii</taxon>
        <taxon>Teleostei</taxon>
        <taxon>Neoteleostei</taxon>
        <taxon>Acanthomorphata</taxon>
        <taxon>Eupercaria</taxon>
        <taxon>Perciformes</taxon>
        <taxon>Cottioidei</taxon>
        <taxon>Cottales</taxon>
        <taxon>Liparidae</taxon>
        <taxon>Liparis</taxon>
    </lineage>
</organism>